<evidence type="ECO:0000313" key="2">
    <source>
        <dbReference type="RefSeq" id="XP_075079878.1"/>
    </source>
</evidence>
<dbReference type="RefSeq" id="XP_075079878.1">
    <property type="nucleotide sequence ID" value="XM_075223777.1"/>
</dbReference>
<sequence length="129" mass="15477">MSLYEVLYDRWCRSSIGWFDPDEARLSGTDVVYDCYGKGKVHSRKTLDYTKLAKELYKQEVHLNEYLDYEEELLAILDMQIQKLWSKEIALVKALWRRKSSEEAMWESELDMQSRYTHHFSSIGLYDDF</sequence>
<gene>
    <name evidence="2" type="primary">LOC142165162</name>
</gene>
<evidence type="ECO:0000313" key="1">
    <source>
        <dbReference type="Proteomes" id="UP000790787"/>
    </source>
</evidence>
<protein>
    <submittedName>
        <fullName evidence="2">Uncharacterized protein LOC142165162</fullName>
    </submittedName>
</protein>
<organism evidence="1 2">
    <name type="scientific">Nicotiana tabacum</name>
    <name type="common">Common tobacco</name>
    <dbReference type="NCBI Taxonomy" id="4097"/>
    <lineage>
        <taxon>Eukaryota</taxon>
        <taxon>Viridiplantae</taxon>
        <taxon>Streptophyta</taxon>
        <taxon>Embryophyta</taxon>
        <taxon>Tracheophyta</taxon>
        <taxon>Spermatophyta</taxon>
        <taxon>Magnoliopsida</taxon>
        <taxon>eudicotyledons</taxon>
        <taxon>Gunneridae</taxon>
        <taxon>Pentapetalae</taxon>
        <taxon>asterids</taxon>
        <taxon>lamiids</taxon>
        <taxon>Solanales</taxon>
        <taxon>Solanaceae</taxon>
        <taxon>Nicotianoideae</taxon>
        <taxon>Nicotianeae</taxon>
        <taxon>Nicotiana</taxon>
    </lineage>
</organism>
<keyword evidence="1" id="KW-1185">Reference proteome</keyword>
<accession>A0AC58S4H9</accession>
<reference evidence="1" key="1">
    <citation type="journal article" date="2014" name="Nat. Commun.">
        <title>The tobacco genome sequence and its comparison with those of tomato and potato.</title>
        <authorList>
            <person name="Sierro N."/>
            <person name="Battey J.N."/>
            <person name="Ouadi S."/>
            <person name="Bakaher N."/>
            <person name="Bovet L."/>
            <person name="Willig A."/>
            <person name="Goepfert S."/>
            <person name="Peitsch M.C."/>
            <person name="Ivanov N.V."/>
        </authorList>
    </citation>
    <scope>NUCLEOTIDE SEQUENCE [LARGE SCALE GENOMIC DNA]</scope>
</reference>
<proteinExistence type="predicted"/>
<dbReference type="Proteomes" id="UP000790787">
    <property type="component" value="Chromosome 10"/>
</dbReference>
<reference evidence="2" key="2">
    <citation type="submission" date="2025-08" db="UniProtKB">
        <authorList>
            <consortium name="RefSeq"/>
        </authorList>
    </citation>
    <scope>IDENTIFICATION</scope>
    <source>
        <tissue evidence="2">Leaf</tissue>
    </source>
</reference>
<name>A0AC58S4H9_TOBAC</name>